<feature type="compositionally biased region" description="Basic and acidic residues" evidence="5">
    <location>
        <begin position="309"/>
        <end position="331"/>
    </location>
</feature>
<feature type="compositionally biased region" description="Acidic residues" evidence="5">
    <location>
        <begin position="332"/>
        <end position="358"/>
    </location>
</feature>
<dbReference type="InterPro" id="IPR019038">
    <property type="entry name" value="POLD3"/>
</dbReference>
<dbReference type="Gene3D" id="3.90.1030.20">
    <property type="entry name" value="DNA polymerase delta, p66 (Cdc27) subunit, wHTH domain"/>
    <property type="match status" value="1"/>
</dbReference>
<keyword evidence="3" id="KW-0235">DNA replication</keyword>
<proteinExistence type="predicted"/>
<dbReference type="GO" id="GO:0006297">
    <property type="term" value="P:nucleotide-excision repair, DNA gap filling"/>
    <property type="evidence" value="ECO:0007669"/>
    <property type="project" value="TreeGrafter"/>
</dbReference>
<dbReference type="PANTHER" id="PTHR17598:SF13">
    <property type="entry name" value="DNA POLYMERASE DELTA SUBUNIT 3"/>
    <property type="match status" value="1"/>
</dbReference>
<evidence type="ECO:0000256" key="4">
    <source>
        <dbReference type="ARBA" id="ARBA00023242"/>
    </source>
</evidence>
<feature type="compositionally biased region" description="Basic and acidic residues" evidence="5">
    <location>
        <begin position="198"/>
        <end position="211"/>
    </location>
</feature>
<dbReference type="GO" id="GO:1904161">
    <property type="term" value="P:DNA synthesis involved in UV-damage excision repair"/>
    <property type="evidence" value="ECO:0007669"/>
    <property type="project" value="TreeGrafter"/>
</dbReference>
<evidence type="ECO:0000256" key="3">
    <source>
        <dbReference type="ARBA" id="ARBA00022705"/>
    </source>
</evidence>
<comment type="subcellular location">
    <subcellularLocation>
        <location evidence="1">Nucleus</location>
    </subcellularLocation>
</comment>
<dbReference type="OrthoDB" id="514823at2759"/>
<comment type="caution">
    <text evidence="6">The sequence shown here is derived from an EMBL/GenBank/DDBJ whole genome shotgun (WGS) entry which is preliminary data.</text>
</comment>
<feature type="compositionally biased region" description="Gly residues" evidence="5">
    <location>
        <begin position="431"/>
        <end position="440"/>
    </location>
</feature>
<dbReference type="AlphaFoldDB" id="A0A8H4VBY4"/>
<dbReference type="GO" id="GO:0043625">
    <property type="term" value="C:delta DNA polymerase complex"/>
    <property type="evidence" value="ECO:0007669"/>
    <property type="project" value="InterPro"/>
</dbReference>
<sequence length="449" mass="48828">MDEAQKFLADRLLSQERPITYRELSRALNLHVNIAKGLLFEFYERQNALRAGSIYATYLLAGVKASKAPQGDADVGLSSSAPEPPTEPLPIKTVALVGENRLQDLLREFSEVTSIHIYSLAVSRIKDVAILAEIANSLPEASKDEESSETSKYGAIPNPLVRRRRDPRGKPAPKPVGNASKPALQGKASQVEKGQVVKTEKNDSKDADLLRRSSSASTSKLSQGKKPTEKSQPMKSEKLSPAETPAKASAPAPAPKRSSSGSIMQSFAKAAAKPPRQPKKVKQEEAPATMSDDGEADDSDILPPSKRKCGADTDAATRSRKDRADELKRMMEEDDEDDEQDVKESQADQDEEMQDVADTEPKKDQSPAEEVTSSSNGRRRGRRRVMKKKRILDDEGYMVTIQEAGWESFSEEDVAPAPAVVNKGPEKGKKGGAGAKGRGGNIMAFFSKK</sequence>
<organism evidence="6 7">
    <name type="scientific">Ophiocordyceps camponoti-floridani</name>
    <dbReference type="NCBI Taxonomy" id="2030778"/>
    <lineage>
        <taxon>Eukaryota</taxon>
        <taxon>Fungi</taxon>
        <taxon>Dikarya</taxon>
        <taxon>Ascomycota</taxon>
        <taxon>Pezizomycotina</taxon>
        <taxon>Sordariomycetes</taxon>
        <taxon>Hypocreomycetidae</taxon>
        <taxon>Hypocreales</taxon>
        <taxon>Ophiocordycipitaceae</taxon>
        <taxon>Ophiocordyceps</taxon>
    </lineage>
</organism>
<keyword evidence="4" id="KW-0539">Nucleus</keyword>
<name>A0A8H4VBY4_9HYPO</name>
<evidence type="ECO:0000256" key="5">
    <source>
        <dbReference type="SAM" id="MobiDB-lite"/>
    </source>
</evidence>
<protein>
    <recommendedName>
        <fullName evidence="2">DNA polymerase delta subunit 3</fullName>
    </recommendedName>
</protein>
<feature type="region of interest" description="Disordered" evidence="5">
    <location>
        <begin position="408"/>
        <end position="449"/>
    </location>
</feature>
<accession>A0A8H4VBY4</accession>
<evidence type="ECO:0000256" key="1">
    <source>
        <dbReference type="ARBA" id="ARBA00004123"/>
    </source>
</evidence>
<feature type="region of interest" description="Disordered" evidence="5">
    <location>
        <begin position="140"/>
        <end position="391"/>
    </location>
</feature>
<feature type="compositionally biased region" description="Basic residues" evidence="5">
    <location>
        <begin position="377"/>
        <end position="390"/>
    </location>
</feature>
<feature type="compositionally biased region" description="Low complexity" evidence="5">
    <location>
        <begin position="241"/>
        <end position="274"/>
    </location>
</feature>
<dbReference type="GO" id="GO:0006271">
    <property type="term" value="P:DNA strand elongation involved in DNA replication"/>
    <property type="evidence" value="ECO:0007669"/>
    <property type="project" value="TreeGrafter"/>
</dbReference>
<dbReference type="Pfam" id="PF09507">
    <property type="entry name" value="CDC27"/>
    <property type="match status" value="1"/>
</dbReference>
<evidence type="ECO:0000313" key="6">
    <source>
        <dbReference type="EMBL" id="KAF4584214.1"/>
    </source>
</evidence>
<keyword evidence="7" id="KW-1185">Reference proteome</keyword>
<dbReference type="InterPro" id="IPR041913">
    <property type="entry name" value="POLD3_sf"/>
</dbReference>
<reference evidence="6 7" key="1">
    <citation type="journal article" date="2020" name="G3 (Bethesda)">
        <title>Genetic Underpinnings of Host Manipulation by Ophiocordyceps as Revealed by Comparative Transcriptomics.</title>
        <authorList>
            <person name="Will I."/>
            <person name="Das B."/>
            <person name="Trinh T."/>
            <person name="Brachmann A."/>
            <person name="Ohm R.A."/>
            <person name="de Bekker C."/>
        </authorList>
    </citation>
    <scope>NUCLEOTIDE SEQUENCE [LARGE SCALE GENOMIC DNA]</scope>
    <source>
        <strain evidence="6 7">EC05</strain>
    </source>
</reference>
<evidence type="ECO:0000313" key="7">
    <source>
        <dbReference type="Proteomes" id="UP000562929"/>
    </source>
</evidence>
<dbReference type="GO" id="GO:0003887">
    <property type="term" value="F:DNA-directed DNA polymerase activity"/>
    <property type="evidence" value="ECO:0007669"/>
    <property type="project" value="TreeGrafter"/>
</dbReference>
<evidence type="ECO:0000256" key="2">
    <source>
        <dbReference type="ARBA" id="ARBA00017589"/>
    </source>
</evidence>
<dbReference type="PANTHER" id="PTHR17598">
    <property type="entry name" value="DNA POLYMERASE DELTA SUBUNIT 3"/>
    <property type="match status" value="1"/>
</dbReference>
<gene>
    <name evidence="6" type="ORF">GQ602_005587</name>
</gene>
<dbReference type="EMBL" id="JAACLJ010000006">
    <property type="protein sequence ID" value="KAF4584214.1"/>
    <property type="molecule type" value="Genomic_DNA"/>
</dbReference>
<dbReference type="Proteomes" id="UP000562929">
    <property type="component" value="Unassembled WGS sequence"/>
</dbReference>